<dbReference type="OrthoDB" id="527247at2"/>
<evidence type="ECO:0000313" key="3">
    <source>
        <dbReference type="Proteomes" id="UP000460715"/>
    </source>
</evidence>
<evidence type="ECO:0000313" key="2">
    <source>
        <dbReference type="EMBL" id="MXP65357.1"/>
    </source>
</evidence>
<dbReference type="AlphaFoldDB" id="A0A845BJ83"/>
<gene>
    <name evidence="2" type="ORF">E0493_18575</name>
</gene>
<dbReference type="Proteomes" id="UP000460715">
    <property type="component" value="Unassembled WGS sequence"/>
</dbReference>
<dbReference type="InterPro" id="IPR025351">
    <property type="entry name" value="Pvc16_N"/>
</dbReference>
<organism evidence="2 3">
    <name type="scientific">Teichococcus coralli</name>
    <dbReference type="NCBI Taxonomy" id="2545983"/>
    <lineage>
        <taxon>Bacteria</taxon>
        <taxon>Pseudomonadati</taxon>
        <taxon>Pseudomonadota</taxon>
        <taxon>Alphaproteobacteria</taxon>
        <taxon>Acetobacterales</taxon>
        <taxon>Roseomonadaceae</taxon>
        <taxon>Roseomonas</taxon>
    </lineage>
</organism>
<sequence length="342" mass="36306">MAVAASSLSVAVQGIADYLDTEFGEDVIISIDTPLRAHERAKDSDKHVLNIFVYRIAPSGFHAGSGAEEPFFVRLHTLITPFPGDKNNPPEDIELRVLGHAIRVLQSNPVLPAVFPGGPAGEGDFRNAPHRDYRLRAILQAPSMEEINHIWTTQGGELAYRVSAAYEFALVPIEPLALHEPAGPVRTAILDVAGSMAGRDQAFVMPGPDSHPIPRAGRSGGAPPTDWLPLQLLAGDAGLTNRRSLPPGTGQAEVALAGPSGEKVAIEVAWTRADASTDTQPPQVFRLSTARIDEPAARVTITLDNPAAGDRARLMTRPADAAGQPLPEAAPANMLEIRVEGA</sequence>
<reference evidence="2 3" key="1">
    <citation type="submission" date="2019-03" db="EMBL/GenBank/DDBJ databases">
        <title>Roseomonas sp. a novel Roseomonas species isolated from Sea whip Gorgonian.</title>
        <authorList>
            <person name="Li F."/>
            <person name="Pan X."/>
            <person name="Huang S."/>
            <person name="Li Z."/>
            <person name="Meng B."/>
        </authorList>
    </citation>
    <scope>NUCLEOTIDE SEQUENCE [LARGE SCALE GENOMIC DNA]</scope>
    <source>
        <strain evidence="2 3">M0104</strain>
    </source>
</reference>
<keyword evidence="3" id="KW-1185">Reference proteome</keyword>
<proteinExistence type="predicted"/>
<comment type="caution">
    <text evidence="2">The sequence shown here is derived from an EMBL/GenBank/DDBJ whole genome shotgun (WGS) entry which is preliminary data.</text>
</comment>
<evidence type="ECO:0000259" key="1">
    <source>
        <dbReference type="Pfam" id="PF14065"/>
    </source>
</evidence>
<dbReference type="RefSeq" id="WP_160938766.1">
    <property type="nucleotide sequence ID" value="NZ_SNVJ01000020.1"/>
</dbReference>
<dbReference type="Pfam" id="PF14065">
    <property type="entry name" value="Pvc16_N"/>
    <property type="match status" value="1"/>
</dbReference>
<name>A0A845BJ83_9PROT</name>
<feature type="domain" description="Pvc16 N-terminal" evidence="1">
    <location>
        <begin position="15"/>
        <end position="186"/>
    </location>
</feature>
<accession>A0A845BJ83</accession>
<dbReference type="EMBL" id="SNVJ01000020">
    <property type="protein sequence ID" value="MXP65357.1"/>
    <property type="molecule type" value="Genomic_DNA"/>
</dbReference>
<protein>
    <submittedName>
        <fullName evidence="2">DUF4255 domain-containing protein</fullName>
    </submittedName>
</protein>